<evidence type="ECO:0000313" key="2">
    <source>
        <dbReference type="EMBL" id="KAG2198346.1"/>
    </source>
</evidence>
<dbReference type="AlphaFoldDB" id="A0A8H7QVH2"/>
<comment type="caution">
    <text evidence="2">The sequence shown here is derived from an EMBL/GenBank/DDBJ whole genome shotgun (WGS) entry which is preliminary data.</text>
</comment>
<gene>
    <name evidence="2" type="ORF">INT46_008224</name>
</gene>
<keyword evidence="3" id="KW-1185">Reference proteome</keyword>
<dbReference type="EMBL" id="JAEPRC010000390">
    <property type="protein sequence ID" value="KAG2198346.1"/>
    <property type="molecule type" value="Genomic_DNA"/>
</dbReference>
<evidence type="ECO:0000256" key="1">
    <source>
        <dbReference type="SAM" id="MobiDB-lite"/>
    </source>
</evidence>
<proteinExistence type="predicted"/>
<protein>
    <submittedName>
        <fullName evidence="2">Uncharacterized protein</fullName>
    </submittedName>
</protein>
<feature type="region of interest" description="Disordered" evidence="1">
    <location>
        <begin position="27"/>
        <end position="89"/>
    </location>
</feature>
<evidence type="ECO:0000313" key="3">
    <source>
        <dbReference type="Proteomes" id="UP000650833"/>
    </source>
</evidence>
<dbReference type="Proteomes" id="UP000650833">
    <property type="component" value="Unassembled WGS sequence"/>
</dbReference>
<accession>A0A8H7QVH2</accession>
<reference evidence="2" key="1">
    <citation type="submission" date="2020-12" db="EMBL/GenBank/DDBJ databases">
        <title>Metabolic potential, ecology and presence of endohyphal bacteria is reflected in genomic diversity of Mucoromycotina.</title>
        <authorList>
            <person name="Muszewska A."/>
            <person name="Okrasinska A."/>
            <person name="Steczkiewicz K."/>
            <person name="Drgas O."/>
            <person name="Orlowska M."/>
            <person name="Perlinska-Lenart U."/>
            <person name="Aleksandrzak-Piekarczyk T."/>
            <person name="Szatraj K."/>
            <person name="Zielenkiewicz U."/>
            <person name="Pilsyk S."/>
            <person name="Malc E."/>
            <person name="Mieczkowski P."/>
            <person name="Kruszewska J.S."/>
            <person name="Biernat P."/>
            <person name="Pawlowska J."/>
        </authorList>
    </citation>
    <scope>NUCLEOTIDE SEQUENCE</scope>
    <source>
        <strain evidence="2">CBS 226.32</strain>
    </source>
</reference>
<name>A0A8H7QVH2_9FUNG</name>
<feature type="compositionally biased region" description="Acidic residues" evidence="1">
    <location>
        <begin position="55"/>
        <end position="74"/>
    </location>
</feature>
<feature type="compositionally biased region" description="Low complexity" evidence="1">
    <location>
        <begin position="75"/>
        <end position="89"/>
    </location>
</feature>
<organism evidence="2 3">
    <name type="scientific">Mucor plumbeus</name>
    <dbReference type="NCBI Taxonomy" id="97098"/>
    <lineage>
        <taxon>Eukaryota</taxon>
        <taxon>Fungi</taxon>
        <taxon>Fungi incertae sedis</taxon>
        <taxon>Mucoromycota</taxon>
        <taxon>Mucoromycotina</taxon>
        <taxon>Mucoromycetes</taxon>
        <taxon>Mucorales</taxon>
        <taxon>Mucorineae</taxon>
        <taxon>Mucoraceae</taxon>
        <taxon>Mucor</taxon>
    </lineage>
</organism>
<sequence>MQNQDQETINRLNEVTNKNVIMLAEQTHRLDNNTNKDTNKEALVSSGKSKSPELNEVEAVDSEADEGTEDEVEGETTSNTESGTNMVLY</sequence>